<gene>
    <name evidence="10" type="ORF">DCAR_0830795</name>
</gene>
<protein>
    <recommendedName>
        <fullName evidence="2 8">Pectinesterase</fullName>
        <ecNumber evidence="2 8">3.1.1.11</ecNumber>
    </recommendedName>
</protein>
<evidence type="ECO:0000256" key="4">
    <source>
        <dbReference type="ARBA" id="ARBA00023085"/>
    </source>
</evidence>
<dbReference type="InterPro" id="IPR000070">
    <property type="entry name" value="Pectinesterase_cat"/>
</dbReference>
<name>A0AAF1B9H1_DAUCS</name>
<evidence type="ECO:0000313" key="11">
    <source>
        <dbReference type="Proteomes" id="UP000077755"/>
    </source>
</evidence>
<sequence>MYRDTIDGYQDTLYTHSFRKFYRECEINGTIDYIFGNAAVMLQDCNIVSKMPLPGQFTAKLPGHGYGYRTRVQIQESGS</sequence>
<reference evidence="10" key="2">
    <citation type="submission" date="2022-03" db="EMBL/GenBank/DDBJ databases">
        <title>Draft title - Genomic analysis of global carrot germplasm unveils the trajectory of domestication and the origin of high carotenoid orange carrot.</title>
        <authorList>
            <person name="Iorizzo M."/>
            <person name="Ellison S."/>
            <person name="Senalik D."/>
            <person name="Macko-Podgorni A."/>
            <person name="Grzebelus D."/>
            <person name="Bostan H."/>
            <person name="Rolling W."/>
            <person name="Curaba J."/>
            <person name="Simon P."/>
        </authorList>
    </citation>
    <scope>NUCLEOTIDE SEQUENCE</scope>
    <source>
        <tissue evidence="10">Leaf</tissue>
    </source>
</reference>
<keyword evidence="4 8" id="KW-0063">Aspartyl esterase</keyword>
<dbReference type="GO" id="GO:0045490">
    <property type="term" value="P:pectin catabolic process"/>
    <property type="evidence" value="ECO:0007669"/>
    <property type="project" value="UniProtKB-UniRule"/>
</dbReference>
<dbReference type="Proteomes" id="UP000077755">
    <property type="component" value="Chromosome 8"/>
</dbReference>
<dbReference type="AlphaFoldDB" id="A0AAF1B9H1"/>
<keyword evidence="3 8" id="KW-0378">Hydrolase</keyword>
<comment type="pathway">
    <text evidence="1 8">Glycan metabolism; pectin degradation; 2-dehydro-3-deoxy-D-gluconate from pectin: step 1/5.</text>
</comment>
<evidence type="ECO:0000259" key="9">
    <source>
        <dbReference type="Pfam" id="PF01095"/>
    </source>
</evidence>
<dbReference type="Pfam" id="PF01095">
    <property type="entry name" value="Pectinesterase"/>
    <property type="match status" value="1"/>
</dbReference>
<dbReference type="EMBL" id="CP093350">
    <property type="protein sequence ID" value="WOH11314.1"/>
    <property type="molecule type" value="Genomic_DNA"/>
</dbReference>
<dbReference type="SUPFAM" id="SSF51126">
    <property type="entry name" value="Pectin lyase-like"/>
    <property type="match status" value="1"/>
</dbReference>
<dbReference type="GO" id="GO:0042545">
    <property type="term" value="P:cell wall modification"/>
    <property type="evidence" value="ECO:0007669"/>
    <property type="project" value="UniProtKB-UniRule"/>
</dbReference>
<accession>A0AAF1B9H1</accession>
<dbReference type="GO" id="GO:0030599">
    <property type="term" value="F:pectinesterase activity"/>
    <property type="evidence" value="ECO:0007669"/>
    <property type="project" value="UniProtKB-UniRule"/>
</dbReference>
<organism evidence="10 11">
    <name type="scientific">Daucus carota subsp. sativus</name>
    <name type="common">Carrot</name>
    <dbReference type="NCBI Taxonomy" id="79200"/>
    <lineage>
        <taxon>Eukaryota</taxon>
        <taxon>Viridiplantae</taxon>
        <taxon>Streptophyta</taxon>
        <taxon>Embryophyta</taxon>
        <taxon>Tracheophyta</taxon>
        <taxon>Spermatophyta</taxon>
        <taxon>Magnoliopsida</taxon>
        <taxon>eudicotyledons</taxon>
        <taxon>Gunneridae</taxon>
        <taxon>Pentapetalae</taxon>
        <taxon>asterids</taxon>
        <taxon>campanulids</taxon>
        <taxon>Apiales</taxon>
        <taxon>Apiaceae</taxon>
        <taxon>Apioideae</taxon>
        <taxon>Scandiceae</taxon>
        <taxon>Daucinae</taxon>
        <taxon>Daucus</taxon>
        <taxon>Daucus sect. Daucus</taxon>
    </lineage>
</organism>
<dbReference type="InterPro" id="IPR011050">
    <property type="entry name" value="Pectin_lyase_fold/virulence"/>
</dbReference>
<keyword evidence="11" id="KW-1185">Reference proteome</keyword>
<feature type="domain" description="Pectinesterase catalytic" evidence="9">
    <location>
        <begin position="1"/>
        <end position="58"/>
    </location>
</feature>
<reference evidence="10" key="1">
    <citation type="journal article" date="2016" name="Nat. Genet.">
        <title>A high-quality carrot genome assembly provides new insights into carotenoid accumulation and asterid genome evolution.</title>
        <authorList>
            <person name="Iorizzo M."/>
            <person name="Ellison S."/>
            <person name="Senalik D."/>
            <person name="Zeng P."/>
            <person name="Satapoomin P."/>
            <person name="Huang J."/>
            <person name="Bowman M."/>
            <person name="Iovene M."/>
            <person name="Sanseverino W."/>
            <person name="Cavagnaro P."/>
            <person name="Yildiz M."/>
            <person name="Macko-Podgorni A."/>
            <person name="Moranska E."/>
            <person name="Grzebelus E."/>
            <person name="Grzebelus D."/>
            <person name="Ashrafi H."/>
            <person name="Zheng Z."/>
            <person name="Cheng S."/>
            <person name="Spooner D."/>
            <person name="Van Deynze A."/>
            <person name="Simon P."/>
        </authorList>
    </citation>
    <scope>NUCLEOTIDE SEQUENCE</scope>
    <source>
        <tissue evidence="10">Leaf</tissue>
    </source>
</reference>
<dbReference type="InterPro" id="IPR033131">
    <property type="entry name" value="Pectinesterase_Asp_AS"/>
</dbReference>
<evidence type="ECO:0000256" key="2">
    <source>
        <dbReference type="ARBA" id="ARBA00013229"/>
    </source>
</evidence>
<dbReference type="PANTHER" id="PTHR31707">
    <property type="entry name" value="PECTINESTERASE"/>
    <property type="match status" value="1"/>
</dbReference>
<proteinExistence type="predicted"/>
<feature type="active site" evidence="7">
    <location>
        <position position="32"/>
    </location>
</feature>
<evidence type="ECO:0000256" key="7">
    <source>
        <dbReference type="PROSITE-ProRule" id="PRU10040"/>
    </source>
</evidence>
<dbReference type="InterPro" id="IPR012334">
    <property type="entry name" value="Pectin_lyas_fold"/>
</dbReference>
<keyword evidence="5" id="KW-0961">Cell wall biogenesis/degradation</keyword>
<evidence type="ECO:0000256" key="5">
    <source>
        <dbReference type="ARBA" id="ARBA00023316"/>
    </source>
</evidence>
<evidence type="ECO:0000256" key="6">
    <source>
        <dbReference type="ARBA" id="ARBA00047928"/>
    </source>
</evidence>
<evidence type="ECO:0000256" key="3">
    <source>
        <dbReference type="ARBA" id="ARBA00022801"/>
    </source>
</evidence>
<dbReference type="PROSITE" id="PS00503">
    <property type="entry name" value="PECTINESTERASE_2"/>
    <property type="match status" value="1"/>
</dbReference>
<comment type="catalytic activity">
    <reaction evidence="6 8">
        <text>[(1-&gt;4)-alpha-D-galacturonosyl methyl ester](n) + n H2O = [(1-&gt;4)-alpha-D-galacturonosyl](n) + n methanol + n H(+)</text>
        <dbReference type="Rhea" id="RHEA:22380"/>
        <dbReference type="Rhea" id="RHEA-COMP:14570"/>
        <dbReference type="Rhea" id="RHEA-COMP:14573"/>
        <dbReference type="ChEBI" id="CHEBI:15377"/>
        <dbReference type="ChEBI" id="CHEBI:15378"/>
        <dbReference type="ChEBI" id="CHEBI:17790"/>
        <dbReference type="ChEBI" id="CHEBI:140522"/>
        <dbReference type="ChEBI" id="CHEBI:140523"/>
        <dbReference type="EC" id="3.1.1.11"/>
    </reaction>
</comment>
<evidence type="ECO:0000256" key="1">
    <source>
        <dbReference type="ARBA" id="ARBA00005184"/>
    </source>
</evidence>
<dbReference type="Gene3D" id="2.160.20.10">
    <property type="entry name" value="Single-stranded right-handed beta-helix, Pectin lyase-like"/>
    <property type="match status" value="1"/>
</dbReference>
<evidence type="ECO:0000313" key="10">
    <source>
        <dbReference type="EMBL" id="WOH11314.1"/>
    </source>
</evidence>
<dbReference type="EC" id="3.1.1.11" evidence="2 8"/>
<evidence type="ECO:0000256" key="8">
    <source>
        <dbReference type="RuleBase" id="RU000589"/>
    </source>
</evidence>